<comment type="caution">
    <text evidence="1">The sequence shown here is derived from an EMBL/GenBank/DDBJ whole genome shotgun (WGS) entry which is preliminary data.</text>
</comment>
<dbReference type="EMBL" id="LLXJ01003320">
    <property type="protein sequence ID" value="PKB97252.1"/>
    <property type="molecule type" value="Genomic_DNA"/>
</dbReference>
<reference evidence="1 2" key="2">
    <citation type="submission" date="2017-09" db="EMBL/GenBank/DDBJ databases">
        <title>Extensive intraspecific genome diversity in a model arbuscular mycorrhizal fungus.</title>
        <authorList>
            <person name="Chen E.C."/>
            <person name="Morin E."/>
            <person name="Beaudet D."/>
            <person name="Noel J."/>
            <person name="Ndikumana S."/>
            <person name="Charron P."/>
            <person name="St-Onge C."/>
            <person name="Giorgi J."/>
            <person name="Grigoriev I.V."/>
            <person name="Roux C."/>
            <person name="Martin F.M."/>
            <person name="Corradi N."/>
        </authorList>
    </citation>
    <scope>NUCLEOTIDE SEQUENCE [LARGE SCALE GENOMIC DNA]</scope>
    <source>
        <strain evidence="1 2">A5</strain>
    </source>
</reference>
<gene>
    <name evidence="1" type="ORF">RhiirA5_367501</name>
</gene>
<evidence type="ECO:0000313" key="1">
    <source>
        <dbReference type="EMBL" id="PKB97252.1"/>
    </source>
</evidence>
<sequence>YICYFIVWTKSVIEFGKYIELILIIITYLSKFCNFISRNDYVSQCFLLSNSRIKMSK</sequence>
<accession>A0A2N0NRR3</accession>
<evidence type="ECO:0000313" key="2">
    <source>
        <dbReference type="Proteomes" id="UP000232722"/>
    </source>
</evidence>
<proteinExistence type="predicted"/>
<organism evidence="1 2">
    <name type="scientific">Rhizophagus irregularis</name>
    <dbReference type="NCBI Taxonomy" id="588596"/>
    <lineage>
        <taxon>Eukaryota</taxon>
        <taxon>Fungi</taxon>
        <taxon>Fungi incertae sedis</taxon>
        <taxon>Mucoromycota</taxon>
        <taxon>Glomeromycotina</taxon>
        <taxon>Glomeromycetes</taxon>
        <taxon>Glomerales</taxon>
        <taxon>Glomeraceae</taxon>
        <taxon>Rhizophagus</taxon>
    </lineage>
</organism>
<dbReference type="Proteomes" id="UP000232722">
    <property type="component" value="Unassembled WGS sequence"/>
</dbReference>
<dbReference type="AlphaFoldDB" id="A0A2N0NRR3"/>
<reference evidence="1 2" key="1">
    <citation type="submission" date="2016-04" db="EMBL/GenBank/DDBJ databases">
        <title>Genome analyses suggest a sexual origin of heterokaryosis in a supposedly ancient asexual fungus.</title>
        <authorList>
            <person name="Ropars J."/>
            <person name="Sedzielewska K."/>
            <person name="Noel J."/>
            <person name="Charron P."/>
            <person name="Farinelli L."/>
            <person name="Marton T."/>
            <person name="Kruger M."/>
            <person name="Pelin A."/>
            <person name="Brachmann A."/>
            <person name="Corradi N."/>
        </authorList>
    </citation>
    <scope>NUCLEOTIDE SEQUENCE [LARGE SCALE GENOMIC DNA]</scope>
    <source>
        <strain evidence="1 2">A5</strain>
    </source>
</reference>
<protein>
    <submittedName>
        <fullName evidence="1">Uncharacterized protein</fullName>
    </submittedName>
</protein>
<feature type="non-terminal residue" evidence="1">
    <location>
        <position position="1"/>
    </location>
</feature>
<name>A0A2N0NRR3_9GLOM</name>